<name>A0A4R7UNQ9_9PSEU</name>
<evidence type="ECO:0000313" key="2">
    <source>
        <dbReference type="Proteomes" id="UP000294927"/>
    </source>
</evidence>
<protein>
    <submittedName>
        <fullName evidence="1">Uncharacterized protein</fullName>
    </submittedName>
</protein>
<accession>A0A4R7UNQ9</accession>
<organism evidence="1 2">
    <name type="scientific">Actinophytocola oryzae</name>
    <dbReference type="NCBI Taxonomy" id="502181"/>
    <lineage>
        <taxon>Bacteria</taxon>
        <taxon>Bacillati</taxon>
        <taxon>Actinomycetota</taxon>
        <taxon>Actinomycetes</taxon>
        <taxon>Pseudonocardiales</taxon>
        <taxon>Pseudonocardiaceae</taxon>
    </lineage>
</organism>
<gene>
    <name evidence="1" type="ORF">CLV71_1382</name>
</gene>
<dbReference type="Proteomes" id="UP000294927">
    <property type="component" value="Unassembled WGS sequence"/>
</dbReference>
<proteinExistence type="predicted"/>
<keyword evidence="2" id="KW-1185">Reference proteome</keyword>
<sequence length="42" mass="5016">MSDWSDVMTDVLVRIIEEQEAHLTDPDFDWNTGTDLRQQDHR</sequence>
<dbReference type="AlphaFoldDB" id="A0A4R7UNQ9"/>
<comment type="caution">
    <text evidence="1">The sequence shown here is derived from an EMBL/GenBank/DDBJ whole genome shotgun (WGS) entry which is preliminary data.</text>
</comment>
<dbReference type="RefSeq" id="WP_279588815.1">
    <property type="nucleotide sequence ID" value="NZ_SOCP01000038.1"/>
</dbReference>
<reference evidence="1 2" key="1">
    <citation type="submission" date="2019-03" db="EMBL/GenBank/DDBJ databases">
        <title>Genomic Encyclopedia of Archaeal and Bacterial Type Strains, Phase II (KMG-II): from individual species to whole genera.</title>
        <authorList>
            <person name="Goeker M."/>
        </authorList>
    </citation>
    <scope>NUCLEOTIDE SEQUENCE [LARGE SCALE GENOMIC DNA]</scope>
    <source>
        <strain evidence="1 2">DSM 45499</strain>
    </source>
</reference>
<evidence type="ECO:0000313" key="1">
    <source>
        <dbReference type="EMBL" id="TDV34587.1"/>
    </source>
</evidence>
<dbReference type="EMBL" id="SOCP01000038">
    <property type="protein sequence ID" value="TDV34587.1"/>
    <property type="molecule type" value="Genomic_DNA"/>
</dbReference>